<dbReference type="InterPro" id="IPR043719">
    <property type="entry name" value="DUF5660"/>
</dbReference>
<reference evidence="4" key="1">
    <citation type="submission" date="2017-09" db="EMBL/GenBank/DDBJ databases">
        <title>Depth-based differentiation of microbial function through sediment-hosted aquifers and enrichment of novel symbionts in the deep terrestrial subsurface.</title>
        <authorList>
            <person name="Probst A.J."/>
            <person name="Ladd B."/>
            <person name="Jarett J.K."/>
            <person name="Geller-Mcgrath D.E."/>
            <person name="Sieber C.M.K."/>
            <person name="Emerson J.B."/>
            <person name="Anantharaman K."/>
            <person name="Thomas B.C."/>
            <person name="Malmstrom R."/>
            <person name="Stieglmeier M."/>
            <person name="Klingl A."/>
            <person name="Woyke T."/>
            <person name="Ryan C.M."/>
            <person name="Banfield J.F."/>
        </authorList>
    </citation>
    <scope>NUCLEOTIDE SEQUENCE [LARGE SCALE GENOMIC DNA]</scope>
</reference>
<protein>
    <recommendedName>
        <fullName evidence="2">DUF5660 domain-containing protein</fullName>
    </recommendedName>
</protein>
<name>A0A2M8L407_9BACT</name>
<evidence type="ECO:0000259" key="2">
    <source>
        <dbReference type="Pfam" id="PF18904"/>
    </source>
</evidence>
<proteinExistence type="predicted"/>
<dbReference type="Pfam" id="PF18904">
    <property type="entry name" value="DUF5660"/>
    <property type="match status" value="1"/>
</dbReference>
<feature type="domain" description="DUF5660" evidence="2">
    <location>
        <begin position="94"/>
        <end position="200"/>
    </location>
</feature>
<evidence type="ECO:0000313" key="3">
    <source>
        <dbReference type="EMBL" id="PJE67654.1"/>
    </source>
</evidence>
<evidence type="ECO:0000313" key="4">
    <source>
        <dbReference type="Proteomes" id="UP000231474"/>
    </source>
</evidence>
<accession>A0A2M8L407</accession>
<evidence type="ECO:0000256" key="1">
    <source>
        <dbReference type="SAM" id="Coils"/>
    </source>
</evidence>
<dbReference type="EMBL" id="PFEK01000022">
    <property type="protein sequence ID" value="PJE67654.1"/>
    <property type="molecule type" value="Genomic_DNA"/>
</dbReference>
<gene>
    <name evidence="3" type="ORF">COU95_01140</name>
</gene>
<sequence length="200" mass="22704">MSNFDIFVGMTPKGQSIKSKTLPKDLIEALRDLGTGLGTDVQEQTGIRPRRTSQTVFSQEPNPFENREFEEISGRRLRQAEVVRRQEKLVFSAKEQETKAKVTALQEEVKKLASATKNLTKEVEIAAAETPVRPGIYHETFFEKLISFVKSLTKKIEDASVWLAAWNSRAKKRPFYWAQVQKSGTKFMLSGERYMATQAG</sequence>
<comment type="caution">
    <text evidence="3">The sequence shown here is derived from an EMBL/GenBank/DDBJ whole genome shotgun (WGS) entry which is preliminary data.</text>
</comment>
<dbReference type="Proteomes" id="UP000231474">
    <property type="component" value="Unassembled WGS sequence"/>
</dbReference>
<feature type="coiled-coil region" evidence="1">
    <location>
        <begin position="95"/>
        <end position="122"/>
    </location>
</feature>
<organism evidence="3 4">
    <name type="scientific">Candidatus Shapirobacteria bacterium CG10_big_fil_rev_8_21_14_0_10_40_9</name>
    <dbReference type="NCBI Taxonomy" id="1974888"/>
    <lineage>
        <taxon>Bacteria</taxon>
        <taxon>Candidatus Shapironibacteriota</taxon>
    </lineage>
</organism>
<dbReference type="AlphaFoldDB" id="A0A2M8L407"/>
<keyword evidence="1" id="KW-0175">Coiled coil</keyword>